<evidence type="ECO:0000256" key="1">
    <source>
        <dbReference type="ARBA" id="ARBA00007359"/>
    </source>
</evidence>
<evidence type="ECO:0000313" key="7">
    <source>
        <dbReference type="Proteomes" id="UP000199138"/>
    </source>
</evidence>
<organism evidence="6 7">
    <name type="scientific">Pustulibacterium marinum</name>
    <dbReference type="NCBI Taxonomy" id="1224947"/>
    <lineage>
        <taxon>Bacteria</taxon>
        <taxon>Pseudomonadati</taxon>
        <taxon>Bacteroidota</taxon>
        <taxon>Flavobacteriia</taxon>
        <taxon>Flavobacteriales</taxon>
        <taxon>Flavobacteriaceae</taxon>
        <taxon>Pustulibacterium</taxon>
    </lineage>
</organism>
<dbReference type="RefSeq" id="WP_093024378.1">
    <property type="nucleotide sequence ID" value="NZ_FPBK01000003.1"/>
</dbReference>
<dbReference type="InterPro" id="IPR036691">
    <property type="entry name" value="Endo/exonu/phosph_ase_sf"/>
</dbReference>
<dbReference type="GO" id="GO:0004519">
    <property type="term" value="F:endonuclease activity"/>
    <property type="evidence" value="ECO:0007669"/>
    <property type="project" value="UniProtKB-KW"/>
</dbReference>
<keyword evidence="3" id="KW-0378">Hydrolase</keyword>
<dbReference type="EMBL" id="FPBK01000003">
    <property type="protein sequence ID" value="SFU43382.1"/>
    <property type="molecule type" value="Genomic_DNA"/>
</dbReference>
<dbReference type="OrthoDB" id="5500612at2"/>
<evidence type="ECO:0000313" key="6">
    <source>
        <dbReference type="EMBL" id="SFU43382.1"/>
    </source>
</evidence>
<dbReference type="PANTHER" id="PTHR11371">
    <property type="entry name" value="DEOXYRIBONUCLEASE"/>
    <property type="match status" value="1"/>
</dbReference>
<dbReference type="GO" id="GO:0004536">
    <property type="term" value="F:DNA nuclease activity"/>
    <property type="evidence" value="ECO:0007669"/>
    <property type="project" value="InterPro"/>
</dbReference>
<dbReference type="InterPro" id="IPR016202">
    <property type="entry name" value="DNase_I"/>
</dbReference>
<evidence type="ECO:0000256" key="4">
    <source>
        <dbReference type="SAM" id="SignalP"/>
    </source>
</evidence>
<name>A0A1I7G4J2_9FLAO</name>
<keyword evidence="6" id="KW-0255">Endonuclease</keyword>
<dbReference type="CDD" id="cd10283">
    <property type="entry name" value="MnuA_DNase1-like"/>
    <property type="match status" value="1"/>
</dbReference>
<sequence>MKVFFSTILFFCCILIAQAQLKIASWNIENMGRTKSTEEIAFMAAQLKDFDVVAIQEVVAGYGGPQAIAKLNDALNRTGSKWSYVLSDPTKSDPYSKERYAFLFKTAAVKLEGKPHLDSFYAEEIEREPFMATFCYQDEMVTLVSLHAIPKSKQPETELKYLKFFPKNYPDDRLVFLGDFNCPQSHTVFRPLKTMGFQQALVNQKTSLKRKCTTTCLANEYDNFFIQKDIVLKSVGVIRFYESFTDFSEAHYISDHIPIWIEIEL</sequence>
<dbReference type="SMART" id="SM00476">
    <property type="entry name" value="DNaseIc"/>
    <property type="match status" value="1"/>
</dbReference>
<proteinExistence type="inferred from homology"/>
<dbReference type="InterPro" id="IPR005135">
    <property type="entry name" value="Endo/exonuclease/phosphatase"/>
</dbReference>
<feature type="domain" description="Endonuclease/exonuclease/phosphatase" evidence="5">
    <location>
        <begin position="24"/>
        <end position="256"/>
    </location>
</feature>
<feature type="chain" id="PRO_5011768572" evidence="4">
    <location>
        <begin position="20"/>
        <end position="265"/>
    </location>
</feature>
<dbReference type="STRING" id="1224947.SAMN05216480_103168"/>
<reference evidence="6 7" key="1">
    <citation type="submission" date="2016-10" db="EMBL/GenBank/DDBJ databases">
        <authorList>
            <person name="de Groot N.N."/>
        </authorList>
    </citation>
    <scope>NUCLEOTIDE SEQUENCE [LARGE SCALE GENOMIC DNA]</scope>
    <source>
        <strain evidence="6 7">CGMCC 1.12333</strain>
    </source>
</reference>
<accession>A0A1I7G4J2</accession>
<feature type="signal peptide" evidence="4">
    <location>
        <begin position="1"/>
        <end position="19"/>
    </location>
</feature>
<dbReference type="AlphaFoldDB" id="A0A1I7G4J2"/>
<dbReference type="Gene3D" id="3.60.10.10">
    <property type="entry name" value="Endonuclease/exonuclease/phosphatase"/>
    <property type="match status" value="1"/>
</dbReference>
<keyword evidence="2" id="KW-0540">Nuclease</keyword>
<dbReference type="GO" id="GO:0006308">
    <property type="term" value="P:DNA catabolic process"/>
    <property type="evidence" value="ECO:0007669"/>
    <property type="project" value="InterPro"/>
</dbReference>
<comment type="similarity">
    <text evidence="1">Belongs to the DNase I family.</text>
</comment>
<evidence type="ECO:0000259" key="5">
    <source>
        <dbReference type="Pfam" id="PF03372"/>
    </source>
</evidence>
<evidence type="ECO:0000256" key="3">
    <source>
        <dbReference type="ARBA" id="ARBA00022801"/>
    </source>
</evidence>
<keyword evidence="6" id="KW-0269">Exonuclease</keyword>
<keyword evidence="7" id="KW-1185">Reference proteome</keyword>
<dbReference type="Pfam" id="PF03372">
    <property type="entry name" value="Exo_endo_phos"/>
    <property type="match status" value="1"/>
</dbReference>
<dbReference type="PANTHER" id="PTHR11371:SF31">
    <property type="entry name" value="EXTRACELLULAR NUCLEASE"/>
    <property type="match status" value="1"/>
</dbReference>
<gene>
    <name evidence="6" type="ORF">SAMN05216480_103168</name>
</gene>
<keyword evidence="4" id="KW-0732">Signal</keyword>
<evidence type="ECO:0000256" key="2">
    <source>
        <dbReference type="ARBA" id="ARBA00022722"/>
    </source>
</evidence>
<dbReference type="Proteomes" id="UP000199138">
    <property type="component" value="Unassembled WGS sequence"/>
</dbReference>
<dbReference type="SUPFAM" id="SSF56219">
    <property type="entry name" value="DNase I-like"/>
    <property type="match status" value="1"/>
</dbReference>
<protein>
    <submittedName>
        <fullName evidence="6">Endonuclease/Exonuclease/phosphatase family protein</fullName>
    </submittedName>
</protein>
<dbReference type="GO" id="GO:0004527">
    <property type="term" value="F:exonuclease activity"/>
    <property type="evidence" value="ECO:0007669"/>
    <property type="project" value="UniProtKB-KW"/>
</dbReference>